<protein>
    <recommendedName>
        <fullName evidence="3">RNA-directed DNA polymerase</fullName>
    </recommendedName>
</protein>
<dbReference type="EMBL" id="CYKH01002174">
    <property type="protein sequence ID" value="CUG93625.1"/>
    <property type="molecule type" value="Genomic_DNA"/>
</dbReference>
<name>A0A0S4JQ21_BODSA</name>
<dbReference type="Proteomes" id="UP000051952">
    <property type="component" value="Unassembled WGS sequence"/>
</dbReference>
<gene>
    <name evidence="1" type="ORF">BSAL_43860</name>
</gene>
<reference evidence="2" key="1">
    <citation type="submission" date="2015-09" db="EMBL/GenBank/DDBJ databases">
        <authorList>
            <consortium name="Pathogen Informatics"/>
        </authorList>
    </citation>
    <scope>NUCLEOTIDE SEQUENCE [LARGE SCALE GENOMIC DNA]</scope>
    <source>
        <strain evidence="2">Lake Konstanz</strain>
    </source>
</reference>
<feature type="non-terminal residue" evidence="1">
    <location>
        <position position="247"/>
    </location>
</feature>
<dbReference type="VEuPathDB" id="TriTrypDB:BSAL_43860"/>
<organism evidence="1 2">
    <name type="scientific">Bodo saltans</name>
    <name type="common">Flagellated protozoan</name>
    <dbReference type="NCBI Taxonomy" id="75058"/>
    <lineage>
        <taxon>Eukaryota</taxon>
        <taxon>Discoba</taxon>
        <taxon>Euglenozoa</taxon>
        <taxon>Kinetoplastea</taxon>
        <taxon>Metakinetoplastina</taxon>
        <taxon>Eubodonida</taxon>
        <taxon>Bodonidae</taxon>
        <taxon>Bodo</taxon>
    </lineage>
</organism>
<accession>A0A0S4JQ21</accession>
<dbReference type="AlphaFoldDB" id="A0A0S4JQ21"/>
<feature type="non-terminal residue" evidence="1">
    <location>
        <position position="1"/>
    </location>
</feature>
<evidence type="ECO:0000313" key="1">
    <source>
        <dbReference type="EMBL" id="CUG93625.1"/>
    </source>
</evidence>
<evidence type="ECO:0008006" key="3">
    <source>
        <dbReference type="Google" id="ProtNLM"/>
    </source>
</evidence>
<dbReference type="OMA" id="TFHEAWH"/>
<proteinExistence type="predicted"/>
<sequence>EDGELGSLAAERQAIVSALLPSQRSAGAHLAEEDDDVWGAQHAPSPSAVRRCIVQAKAGHVARAANALRDVARADGPATLEKLTALHPPRFCPLPDLPADCPRPAPLEPRAVQAAITSFSPGAASGPSGLTPDHLRELTRVPGTGLTDAIARFASSVVCGDLPSDILRFFFGARLSALAKKEGGIRPIASGETLRRVAARALIRRFRNVLAALFLPHRQFGVGVANGCEALALAVRSIVARAPTDLV</sequence>
<dbReference type="OrthoDB" id="7485566at2759"/>
<keyword evidence="2" id="KW-1185">Reference proteome</keyword>
<evidence type="ECO:0000313" key="2">
    <source>
        <dbReference type="Proteomes" id="UP000051952"/>
    </source>
</evidence>